<dbReference type="NCBIfam" id="NF006132">
    <property type="entry name" value="PRK08277.1"/>
    <property type="match status" value="1"/>
</dbReference>
<dbReference type="PROSITE" id="PS00061">
    <property type="entry name" value="ADH_SHORT"/>
    <property type="match status" value="1"/>
</dbReference>
<evidence type="ECO:0000313" key="5">
    <source>
        <dbReference type="Proteomes" id="UP000569903"/>
    </source>
</evidence>
<dbReference type="Pfam" id="PF00106">
    <property type="entry name" value="adh_short"/>
    <property type="match status" value="1"/>
</dbReference>
<comment type="caution">
    <text evidence="4">The sequence shown here is derived from an EMBL/GenBank/DDBJ whole genome shotgun (WGS) entry which is preliminary data.</text>
</comment>
<dbReference type="RefSeq" id="WP_185389289.1">
    <property type="nucleotide sequence ID" value="NZ_JAARQN010000008.1"/>
</dbReference>
<name>A0A841YXM3_9LIST</name>
<dbReference type="InterPro" id="IPR020904">
    <property type="entry name" value="Sc_DH/Rdtase_CS"/>
</dbReference>
<dbReference type="SUPFAM" id="SSF51735">
    <property type="entry name" value="NAD(P)-binding Rossmann-fold domains"/>
    <property type="match status" value="1"/>
</dbReference>
<dbReference type="AlphaFoldDB" id="A0A841YXM3"/>
<dbReference type="Gene3D" id="3.40.50.720">
    <property type="entry name" value="NAD(P)-binding Rossmann-like Domain"/>
    <property type="match status" value="1"/>
</dbReference>
<evidence type="ECO:0000256" key="2">
    <source>
        <dbReference type="ARBA" id="ARBA00023002"/>
    </source>
</evidence>
<keyword evidence="2" id="KW-0560">Oxidoreductase</keyword>
<dbReference type="FunFam" id="3.40.50.720:FF:000240">
    <property type="entry name" value="SDR family oxidoreductase"/>
    <property type="match status" value="1"/>
</dbReference>
<dbReference type="EMBL" id="JAARQN010000008">
    <property type="protein sequence ID" value="MBC1458058.1"/>
    <property type="molecule type" value="Genomic_DNA"/>
</dbReference>
<comment type="similarity">
    <text evidence="1 3">Belongs to the short-chain dehydrogenases/reductases (SDR) family.</text>
</comment>
<reference evidence="4 5" key="1">
    <citation type="submission" date="2020-03" db="EMBL/GenBank/DDBJ databases">
        <title>Soil Listeria distribution.</title>
        <authorList>
            <person name="Liao J."/>
            <person name="Wiedmann M."/>
        </authorList>
    </citation>
    <scope>NUCLEOTIDE SEQUENCE [LARGE SCALE GENOMIC DNA]</scope>
    <source>
        <strain evidence="4 5">FSL L7-1614</strain>
    </source>
</reference>
<evidence type="ECO:0000256" key="3">
    <source>
        <dbReference type="RuleBase" id="RU000363"/>
    </source>
</evidence>
<dbReference type="PRINTS" id="PR00081">
    <property type="entry name" value="GDHRDH"/>
</dbReference>
<dbReference type="CDD" id="cd08935">
    <property type="entry name" value="mannonate_red_SDR_c"/>
    <property type="match status" value="1"/>
</dbReference>
<sequence length="280" mass="29595">MSQANVKNKVVVITGGSGVLGASFSKRMAARGAKVVILCRDLAKADTLAKEIQADGGQVLCLAADVLDRSSLETAHKQVLEAFGPCDILINGAGGNHPDGTTSKEYFAEEDVHDAALKTFFDLTEAGVESVFHLNYMGTLLPTQVFAKDMVGRAGCSIINISSMNADTPLTKIPAYSGAKAAISNFTKWLAVHMSKVGIRVNAIAPGFFLTAQNEKMLIAEDGQLTDRAEKIVTHTPLGRFGEPEELLGTLEFLVNEEASGFITGIVIPVDGGFSAYSGV</sequence>
<organism evidence="4 5">
    <name type="scientific">Listeria newyorkensis</name>
    <dbReference type="NCBI Taxonomy" id="1497681"/>
    <lineage>
        <taxon>Bacteria</taxon>
        <taxon>Bacillati</taxon>
        <taxon>Bacillota</taxon>
        <taxon>Bacilli</taxon>
        <taxon>Bacillales</taxon>
        <taxon>Listeriaceae</taxon>
        <taxon>Listeria</taxon>
    </lineage>
</organism>
<evidence type="ECO:0000313" key="4">
    <source>
        <dbReference type="EMBL" id="MBC1458058.1"/>
    </source>
</evidence>
<dbReference type="PRINTS" id="PR00080">
    <property type="entry name" value="SDRFAMILY"/>
</dbReference>
<dbReference type="InterPro" id="IPR002347">
    <property type="entry name" value="SDR_fam"/>
</dbReference>
<gene>
    <name evidence="4" type="ORF">HB850_09820</name>
</gene>
<dbReference type="InterPro" id="IPR036291">
    <property type="entry name" value="NAD(P)-bd_dom_sf"/>
</dbReference>
<dbReference type="GO" id="GO:0005975">
    <property type="term" value="P:carbohydrate metabolic process"/>
    <property type="evidence" value="ECO:0007669"/>
    <property type="project" value="UniProtKB-ARBA"/>
</dbReference>
<dbReference type="PANTHER" id="PTHR42760:SF115">
    <property type="entry name" value="3-OXOACYL-[ACYL-CARRIER-PROTEIN] REDUCTASE FABG"/>
    <property type="match status" value="1"/>
</dbReference>
<dbReference type="PANTHER" id="PTHR42760">
    <property type="entry name" value="SHORT-CHAIN DEHYDROGENASES/REDUCTASES FAMILY MEMBER"/>
    <property type="match status" value="1"/>
</dbReference>
<protein>
    <submittedName>
        <fullName evidence="4">SDR family oxidoreductase</fullName>
    </submittedName>
</protein>
<dbReference type="GO" id="GO:0016616">
    <property type="term" value="F:oxidoreductase activity, acting on the CH-OH group of donors, NAD or NADP as acceptor"/>
    <property type="evidence" value="ECO:0007669"/>
    <property type="project" value="UniProtKB-ARBA"/>
</dbReference>
<proteinExistence type="inferred from homology"/>
<dbReference type="Proteomes" id="UP000569903">
    <property type="component" value="Unassembled WGS sequence"/>
</dbReference>
<accession>A0A841YXM3</accession>
<evidence type="ECO:0000256" key="1">
    <source>
        <dbReference type="ARBA" id="ARBA00006484"/>
    </source>
</evidence>